<name>A0AB74UHJ7_9GAMM</name>
<evidence type="ECO:0008006" key="3">
    <source>
        <dbReference type="Google" id="ProtNLM"/>
    </source>
</evidence>
<feature type="chain" id="PRO_5044500874" description="Lipoprotein" evidence="1">
    <location>
        <begin position="27"/>
        <end position="65"/>
    </location>
</feature>
<keyword evidence="1" id="KW-0732">Signal</keyword>
<accession>A0AB74UHJ7</accession>
<dbReference type="RefSeq" id="WP_207035194.1">
    <property type="nucleotide sequence ID" value="NZ_CP159578.1"/>
</dbReference>
<dbReference type="PROSITE" id="PS51257">
    <property type="entry name" value="PROKAR_LIPOPROTEIN"/>
    <property type="match status" value="1"/>
</dbReference>
<dbReference type="AlphaFoldDB" id="A0AB74UHJ7"/>
<reference evidence="2" key="1">
    <citation type="submission" date="2024-06" db="EMBL/GenBank/DDBJ databases">
        <title>Complete genome of Salinicola endophyticus HNIBRBA4755.</title>
        <authorList>
            <person name="Shin S.Y."/>
            <person name="Kang H."/>
            <person name="Song J."/>
        </authorList>
    </citation>
    <scope>NUCLEOTIDE SEQUENCE</scope>
    <source>
        <strain evidence="2">HNIBRBA4755</strain>
    </source>
</reference>
<protein>
    <recommendedName>
        <fullName evidence="3">Lipoprotein</fullName>
    </recommendedName>
</protein>
<proteinExistence type="predicted"/>
<feature type="signal peptide" evidence="1">
    <location>
        <begin position="1"/>
        <end position="26"/>
    </location>
</feature>
<evidence type="ECO:0000256" key="1">
    <source>
        <dbReference type="SAM" id="SignalP"/>
    </source>
</evidence>
<evidence type="ECO:0000313" key="2">
    <source>
        <dbReference type="EMBL" id="XCJ80642.1"/>
    </source>
</evidence>
<dbReference type="EMBL" id="CP159578">
    <property type="protein sequence ID" value="XCJ80642.1"/>
    <property type="molecule type" value="Genomic_DNA"/>
</dbReference>
<organism evidence="2">
    <name type="scientific">Salinicola endophyticus</name>
    <dbReference type="NCBI Taxonomy" id="1949083"/>
    <lineage>
        <taxon>Bacteria</taxon>
        <taxon>Pseudomonadati</taxon>
        <taxon>Pseudomonadota</taxon>
        <taxon>Gammaproteobacteria</taxon>
        <taxon>Oceanospirillales</taxon>
        <taxon>Halomonadaceae</taxon>
        <taxon>Salinicola</taxon>
    </lineage>
</organism>
<gene>
    <name evidence="2" type="ORF">ABV408_05545</name>
</gene>
<sequence>MTNPSRRYRYATQVVWAMLAMALLSACSYHPARIEPEPAVIIGDGDHGHGNGNFCPPGQAKKGNC</sequence>